<dbReference type="InterPro" id="IPR000014">
    <property type="entry name" value="PAS"/>
</dbReference>
<comment type="catalytic activity">
    <reaction evidence="1">
        <text>ATP + protein L-histidine = ADP + protein N-phospho-L-histidine.</text>
        <dbReference type="EC" id="2.7.13.3"/>
    </reaction>
</comment>
<dbReference type="RefSeq" id="WP_085053872.1">
    <property type="nucleotide sequence ID" value="NZ_LNQR01000134.1"/>
</dbReference>
<dbReference type="InterPro" id="IPR011006">
    <property type="entry name" value="CheY-like_superfamily"/>
</dbReference>
<evidence type="ECO:0000313" key="14">
    <source>
        <dbReference type="Proteomes" id="UP000060487"/>
    </source>
</evidence>
<proteinExistence type="predicted"/>
<dbReference type="Proteomes" id="UP000060487">
    <property type="component" value="Unassembled WGS sequence"/>
</dbReference>
<dbReference type="Pfam" id="PF13426">
    <property type="entry name" value="PAS_9"/>
    <property type="match status" value="1"/>
</dbReference>
<dbReference type="PROSITE" id="PS50113">
    <property type="entry name" value="PAC"/>
    <property type="match status" value="1"/>
</dbReference>
<keyword evidence="8" id="KW-0843">Virulence</keyword>
<reference evidence="13 14" key="1">
    <citation type="submission" date="2015-11" db="EMBL/GenBank/DDBJ databases">
        <authorList>
            <person name="Lin W."/>
        </authorList>
    </citation>
    <scope>NUCLEOTIDE SEQUENCE [LARGE SCALE GENOMIC DNA]</scope>
    <source>
        <strain evidence="13 14">HCH-1</strain>
    </source>
</reference>
<evidence type="ECO:0000259" key="10">
    <source>
        <dbReference type="PROSITE" id="PS50109"/>
    </source>
</evidence>
<evidence type="ECO:0000256" key="1">
    <source>
        <dbReference type="ARBA" id="ARBA00000085"/>
    </source>
</evidence>
<evidence type="ECO:0000256" key="4">
    <source>
        <dbReference type="ARBA" id="ARBA00022679"/>
    </source>
</evidence>
<feature type="domain" description="PAC" evidence="12">
    <location>
        <begin position="204"/>
        <end position="258"/>
    </location>
</feature>
<dbReference type="Gene3D" id="3.30.565.10">
    <property type="entry name" value="Histidine kinase-like ATPase, C-terminal domain"/>
    <property type="match status" value="1"/>
</dbReference>
<evidence type="ECO:0000259" key="11">
    <source>
        <dbReference type="PROSITE" id="PS50110"/>
    </source>
</evidence>
<dbReference type="CDD" id="cd00130">
    <property type="entry name" value="PAS"/>
    <property type="match status" value="1"/>
</dbReference>
<feature type="modified residue" description="4-aspartylphosphate" evidence="9">
    <location>
        <position position="52"/>
    </location>
</feature>
<dbReference type="Pfam" id="PF00072">
    <property type="entry name" value="Response_reg"/>
    <property type="match status" value="1"/>
</dbReference>
<dbReference type="Pfam" id="PF02518">
    <property type="entry name" value="HATPase_c"/>
    <property type="match status" value="1"/>
</dbReference>
<dbReference type="SUPFAM" id="SSF55785">
    <property type="entry name" value="PYP-like sensor domain (PAS domain)"/>
    <property type="match status" value="1"/>
</dbReference>
<sequence length="470" mass="53561">MAKILVIDDEAIIRDRLKDLLVLDDYDVFTAECGVEALKVFDAEDPDVIVSDIKMPKMDGIEVLRRVKMKKKTAEIIFITGHGGVDTAIEAMKEGAFGYIQKPIEYDELKIEIDKALEKQGMQAKIDSYVRELQRSVDEWEITFNCVSDCLSIHDEDFNIIKTNKAFSDTFGLTEEDLNHKPCYALFGCIEGDVSKCLSAASRESRESRIKEIFYQDLNAYFEVTVSPIFNREGSFKGSIHIFKNITQRKLNQEKIKASLEEKTLFLREIHHRVKNNMGIISSLIELNIESTADKQVIDMYTEMINRIRSMSLVHKLLYQNDNLSQINFSNYTTDLVTDILNSYSVDPDAVSVVIDIDDDIYIGMDTAMPCCLIINELITNSLKHAFKETKSGRLNISMKDIGKKSYELVVRDNGKGISEDFNIDESSSLGLRLIKTLGEYQLGGKIEITVNEGTEFKLSFKELEYKKRI</sequence>
<dbReference type="SMART" id="SM00448">
    <property type="entry name" value="REC"/>
    <property type="match status" value="1"/>
</dbReference>
<dbReference type="Pfam" id="PF07568">
    <property type="entry name" value="HisKA_2"/>
    <property type="match status" value="1"/>
</dbReference>
<dbReference type="EC" id="2.7.13.3" evidence="2"/>
<dbReference type="SMART" id="SM00387">
    <property type="entry name" value="HATPase_c"/>
    <property type="match status" value="1"/>
</dbReference>
<dbReference type="Gene3D" id="3.30.450.20">
    <property type="entry name" value="PAS domain"/>
    <property type="match status" value="1"/>
</dbReference>
<dbReference type="SUPFAM" id="SSF52172">
    <property type="entry name" value="CheY-like"/>
    <property type="match status" value="1"/>
</dbReference>
<organism evidence="13 14">
    <name type="scientific">Candidatus Magnetominusculus xianensis</name>
    <dbReference type="NCBI Taxonomy" id="1748249"/>
    <lineage>
        <taxon>Bacteria</taxon>
        <taxon>Pseudomonadati</taxon>
        <taxon>Nitrospirota</taxon>
        <taxon>Nitrospiria</taxon>
        <taxon>Nitrospirales</taxon>
        <taxon>Nitrospiraceae</taxon>
        <taxon>Candidatus Magnetominusculus</taxon>
    </lineage>
</organism>
<evidence type="ECO:0000256" key="8">
    <source>
        <dbReference type="ARBA" id="ARBA00023026"/>
    </source>
</evidence>
<dbReference type="SUPFAM" id="SSF55874">
    <property type="entry name" value="ATPase domain of HSP90 chaperone/DNA topoisomerase II/histidine kinase"/>
    <property type="match status" value="1"/>
</dbReference>
<dbReference type="EMBL" id="LNQR01000134">
    <property type="protein sequence ID" value="KWT74990.1"/>
    <property type="molecule type" value="Genomic_DNA"/>
</dbReference>
<dbReference type="PROSITE" id="PS50110">
    <property type="entry name" value="RESPONSE_REGULATORY"/>
    <property type="match status" value="1"/>
</dbReference>
<keyword evidence="5" id="KW-0547">Nucleotide-binding</keyword>
<accession>A0ABR5SAT8</accession>
<protein>
    <recommendedName>
        <fullName evidence="2">histidine kinase</fullName>
        <ecNumber evidence="2">2.7.13.3</ecNumber>
    </recommendedName>
</protein>
<dbReference type="InterPro" id="IPR036890">
    <property type="entry name" value="HATPase_C_sf"/>
</dbReference>
<keyword evidence="3 9" id="KW-0597">Phosphoprotein</keyword>
<dbReference type="InterPro" id="IPR003594">
    <property type="entry name" value="HATPase_dom"/>
</dbReference>
<dbReference type="PANTHER" id="PTHR41523">
    <property type="entry name" value="TWO-COMPONENT SYSTEM SENSOR PROTEIN"/>
    <property type="match status" value="1"/>
</dbReference>
<dbReference type="InterPro" id="IPR011495">
    <property type="entry name" value="Sig_transdc_His_kin_sub2_dim/P"/>
</dbReference>
<evidence type="ECO:0000256" key="2">
    <source>
        <dbReference type="ARBA" id="ARBA00012438"/>
    </source>
</evidence>
<keyword evidence="6 13" id="KW-0418">Kinase</keyword>
<gene>
    <name evidence="13" type="ORF">ASN18_3275</name>
</gene>
<dbReference type="Gene3D" id="3.40.50.2300">
    <property type="match status" value="1"/>
</dbReference>
<evidence type="ECO:0000256" key="3">
    <source>
        <dbReference type="ARBA" id="ARBA00022553"/>
    </source>
</evidence>
<comment type="caution">
    <text evidence="13">The sequence shown here is derived from an EMBL/GenBank/DDBJ whole genome shotgun (WGS) entry which is preliminary data.</text>
</comment>
<evidence type="ECO:0000256" key="9">
    <source>
        <dbReference type="PROSITE-ProRule" id="PRU00169"/>
    </source>
</evidence>
<dbReference type="PROSITE" id="PS50109">
    <property type="entry name" value="HIS_KIN"/>
    <property type="match status" value="1"/>
</dbReference>
<name>A0ABR5SAT8_9BACT</name>
<dbReference type="NCBIfam" id="TIGR00229">
    <property type="entry name" value="sensory_box"/>
    <property type="match status" value="1"/>
</dbReference>
<evidence type="ECO:0000256" key="5">
    <source>
        <dbReference type="ARBA" id="ARBA00022741"/>
    </source>
</evidence>
<dbReference type="GO" id="GO:0004673">
    <property type="term" value="F:protein histidine kinase activity"/>
    <property type="evidence" value="ECO:0007669"/>
    <property type="project" value="UniProtKB-EC"/>
</dbReference>
<dbReference type="InterPro" id="IPR005467">
    <property type="entry name" value="His_kinase_dom"/>
</dbReference>
<evidence type="ECO:0000256" key="7">
    <source>
        <dbReference type="ARBA" id="ARBA00022840"/>
    </source>
</evidence>
<keyword evidence="7" id="KW-0067">ATP-binding</keyword>
<dbReference type="InterPro" id="IPR000700">
    <property type="entry name" value="PAS-assoc_C"/>
</dbReference>
<evidence type="ECO:0000256" key="6">
    <source>
        <dbReference type="ARBA" id="ARBA00022777"/>
    </source>
</evidence>
<evidence type="ECO:0000259" key="12">
    <source>
        <dbReference type="PROSITE" id="PS50113"/>
    </source>
</evidence>
<keyword evidence="14" id="KW-1185">Reference proteome</keyword>
<feature type="domain" description="Response regulatory" evidence="11">
    <location>
        <begin position="3"/>
        <end position="117"/>
    </location>
</feature>
<dbReference type="InterPro" id="IPR035965">
    <property type="entry name" value="PAS-like_dom_sf"/>
</dbReference>
<dbReference type="InterPro" id="IPR001789">
    <property type="entry name" value="Sig_transdc_resp-reg_receiver"/>
</dbReference>
<dbReference type="PANTHER" id="PTHR41523:SF8">
    <property type="entry name" value="ETHYLENE RESPONSE SENSOR PROTEIN"/>
    <property type="match status" value="1"/>
</dbReference>
<feature type="domain" description="Histidine kinase" evidence="10">
    <location>
        <begin position="269"/>
        <end position="465"/>
    </location>
</feature>
<keyword evidence="4 13" id="KW-0808">Transferase</keyword>
<evidence type="ECO:0000313" key="13">
    <source>
        <dbReference type="EMBL" id="KWT74990.1"/>
    </source>
</evidence>